<evidence type="ECO:0000256" key="1">
    <source>
        <dbReference type="ARBA" id="ARBA00023012"/>
    </source>
</evidence>
<dbReference type="Gene3D" id="1.20.120.160">
    <property type="entry name" value="HPT domain"/>
    <property type="match status" value="1"/>
</dbReference>
<dbReference type="CDD" id="cd00088">
    <property type="entry name" value="HPT"/>
    <property type="match status" value="1"/>
</dbReference>
<dbReference type="SMART" id="SM00073">
    <property type="entry name" value="HPT"/>
    <property type="match status" value="1"/>
</dbReference>
<dbReference type="InterPro" id="IPR008207">
    <property type="entry name" value="Sig_transdc_His_kin_Hpt_dom"/>
</dbReference>
<name>A0ABX6N3W9_9BURK</name>
<dbReference type="SUPFAM" id="SSF47226">
    <property type="entry name" value="Histidine-containing phosphotransfer domain, HPT domain"/>
    <property type="match status" value="1"/>
</dbReference>
<organism evidence="4 5">
    <name type="scientific">Limnobacter profundi</name>
    <dbReference type="NCBI Taxonomy" id="2732163"/>
    <lineage>
        <taxon>Bacteria</taxon>
        <taxon>Pseudomonadati</taxon>
        <taxon>Pseudomonadota</taxon>
        <taxon>Betaproteobacteria</taxon>
        <taxon>Burkholderiales</taxon>
        <taxon>Burkholderiaceae</taxon>
        <taxon>Limnobacter</taxon>
    </lineage>
</organism>
<dbReference type="Proteomes" id="UP000501130">
    <property type="component" value="Chromosome"/>
</dbReference>
<evidence type="ECO:0000259" key="3">
    <source>
        <dbReference type="PROSITE" id="PS50894"/>
    </source>
</evidence>
<dbReference type="EMBL" id="CP053084">
    <property type="protein sequence ID" value="QJR29086.1"/>
    <property type="molecule type" value="Genomic_DNA"/>
</dbReference>
<dbReference type="RefSeq" id="WP_171098264.1">
    <property type="nucleotide sequence ID" value="NZ_CP053084.1"/>
</dbReference>
<evidence type="ECO:0000256" key="2">
    <source>
        <dbReference type="PROSITE-ProRule" id="PRU00110"/>
    </source>
</evidence>
<feature type="modified residue" description="Phosphohistidine" evidence="2">
    <location>
        <position position="54"/>
    </location>
</feature>
<keyword evidence="1" id="KW-0902">Two-component regulatory system</keyword>
<protein>
    <submittedName>
        <fullName evidence="4">Hpt domain-containing protein</fullName>
    </submittedName>
</protein>
<dbReference type="PROSITE" id="PS50894">
    <property type="entry name" value="HPT"/>
    <property type="match status" value="1"/>
</dbReference>
<reference evidence="4 5" key="1">
    <citation type="submission" date="2020-05" db="EMBL/GenBank/DDBJ databases">
        <title>Compete genome of Limnobacter sp. SAORIC-580.</title>
        <authorList>
            <person name="Song J."/>
            <person name="Cho J.-C."/>
        </authorList>
    </citation>
    <scope>NUCLEOTIDE SEQUENCE [LARGE SCALE GENOMIC DNA]</scope>
    <source>
        <strain evidence="4 5">SAORIC-580</strain>
    </source>
</reference>
<keyword evidence="2" id="KW-0597">Phosphoprotein</keyword>
<accession>A0ABX6N3W9</accession>
<keyword evidence="5" id="KW-1185">Reference proteome</keyword>
<gene>
    <name evidence="4" type="ORF">HKT17_04870</name>
</gene>
<feature type="domain" description="HPt" evidence="3">
    <location>
        <begin position="15"/>
        <end position="111"/>
    </location>
</feature>
<evidence type="ECO:0000313" key="5">
    <source>
        <dbReference type="Proteomes" id="UP000501130"/>
    </source>
</evidence>
<evidence type="ECO:0000313" key="4">
    <source>
        <dbReference type="EMBL" id="QJR29086.1"/>
    </source>
</evidence>
<sequence length="117" mass="12931">MHYDPTEALERIDNDTGLLIMLIEVFVKECPSYIGKLQTARDRQDLNALGDAAHNIKGASAAIGFEECRNLAEELEVACRQSGVKSIAYFENSTAKLITVLNACEATLKDWAKKNRA</sequence>
<proteinExistence type="predicted"/>
<dbReference type="Pfam" id="PF01627">
    <property type="entry name" value="Hpt"/>
    <property type="match status" value="1"/>
</dbReference>
<dbReference type="InterPro" id="IPR036641">
    <property type="entry name" value="HPT_dom_sf"/>
</dbReference>